<dbReference type="PANTHER" id="PTHR45128">
    <property type="entry name" value="METHYLTRANSFERASE TYPE 11"/>
    <property type="match status" value="1"/>
</dbReference>
<gene>
    <name evidence="2" type="ORF">H6G59_09585</name>
</gene>
<dbReference type="Gene3D" id="3.40.50.150">
    <property type="entry name" value="Vaccinia Virus protein VP39"/>
    <property type="match status" value="1"/>
</dbReference>
<comment type="caution">
    <text evidence="2">The sequence shown here is derived from an EMBL/GenBank/DDBJ whole genome shotgun (WGS) entry which is preliminary data.</text>
</comment>
<evidence type="ECO:0000313" key="3">
    <source>
        <dbReference type="Proteomes" id="UP000640531"/>
    </source>
</evidence>
<proteinExistence type="predicted"/>
<keyword evidence="3" id="KW-1185">Reference proteome</keyword>
<keyword evidence="2" id="KW-0489">Methyltransferase</keyword>
<dbReference type="GO" id="GO:0032259">
    <property type="term" value="P:methylation"/>
    <property type="evidence" value="ECO:0007669"/>
    <property type="project" value="UniProtKB-KW"/>
</dbReference>
<feature type="domain" description="Methyltransferase" evidence="1">
    <location>
        <begin position="59"/>
        <end position="168"/>
    </location>
</feature>
<dbReference type="InterPro" id="IPR053173">
    <property type="entry name" value="SAM-binding_MTase"/>
</dbReference>
<dbReference type="EMBL" id="JACJST010000007">
    <property type="protein sequence ID" value="MBD2568148.1"/>
    <property type="molecule type" value="Genomic_DNA"/>
</dbReference>
<evidence type="ECO:0000313" key="2">
    <source>
        <dbReference type="EMBL" id="MBD2568148.1"/>
    </source>
</evidence>
<dbReference type="Pfam" id="PF13847">
    <property type="entry name" value="Methyltransf_31"/>
    <property type="match status" value="1"/>
</dbReference>
<organism evidence="2 3">
    <name type="scientific">Anabaena lutea FACHB-196</name>
    <dbReference type="NCBI Taxonomy" id="2692881"/>
    <lineage>
        <taxon>Bacteria</taxon>
        <taxon>Bacillati</taxon>
        <taxon>Cyanobacteriota</taxon>
        <taxon>Cyanophyceae</taxon>
        <taxon>Nostocales</taxon>
        <taxon>Nostocaceae</taxon>
        <taxon>Anabaena</taxon>
    </lineage>
</organism>
<dbReference type="SUPFAM" id="SSF53335">
    <property type="entry name" value="S-adenosyl-L-methionine-dependent methyltransferases"/>
    <property type="match status" value="1"/>
</dbReference>
<dbReference type="GO" id="GO:0008168">
    <property type="term" value="F:methyltransferase activity"/>
    <property type="evidence" value="ECO:0007669"/>
    <property type="project" value="UniProtKB-KW"/>
</dbReference>
<protein>
    <submittedName>
        <fullName evidence="2">Class I SAM-dependent methyltransferase</fullName>
    </submittedName>
</protein>
<dbReference type="Proteomes" id="UP000640531">
    <property type="component" value="Unassembled WGS sequence"/>
</dbReference>
<dbReference type="RefSeq" id="WP_190713814.1">
    <property type="nucleotide sequence ID" value="NZ_JACJST010000007.1"/>
</dbReference>
<evidence type="ECO:0000259" key="1">
    <source>
        <dbReference type="Pfam" id="PF13847"/>
    </source>
</evidence>
<dbReference type="CDD" id="cd02440">
    <property type="entry name" value="AdoMet_MTases"/>
    <property type="match status" value="1"/>
</dbReference>
<sequence length="442" mass="50792">MTNSTSDLWAKIRQQFDSLPYPNYPLDKSPKNDINALYLHNLITPYYLRNQKVIDTKDRLILDAGCGSGFKSLVLAEANPGAKIVGVDISEESVKLARQRLEYHGFDNAEFHVLSIYDLPKLNYQFDYINCDEVLYLFPDIAVALQAMKAVLKPDGIIRSNLHSSLQRVNIFRAQKVFTLMGLMDGNPEDLEIEIVTDTMKALKDNINLKATTWTAGYEGEEKKQTILMNYLFQGDKGYTINDIFSALRVADLEFIKMTNWRQWDLMNLFKEPDNLPAFLGMSLPEISIEDSLHLFELLHPIHRLLDFWCGNPQTAHTVVPFSEWTDSSWENVIVHLHPQLKTSTFKTTVLACISQGKTFPIRKYLALTEEFVYIDSSIAICLLPLFDKPLPMMSLVEHWQQFRPLDPLTAEPTDKVKVFQLLQTLLQVLEDFDCIMLERQS</sequence>
<name>A0ABR8FET6_9NOST</name>
<dbReference type="InterPro" id="IPR025714">
    <property type="entry name" value="Methyltranfer_dom"/>
</dbReference>
<dbReference type="InterPro" id="IPR029063">
    <property type="entry name" value="SAM-dependent_MTases_sf"/>
</dbReference>
<accession>A0ABR8FET6</accession>
<dbReference type="PANTHER" id="PTHR45128:SF1">
    <property type="entry name" value="S-ADENOSYLMETHIONINE-DEPENDENT METHYLTRANSFERASE RV2258C"/>
    <property type="match status" value="1"/>
</dbReference>
<keyword evidence="2" id="KW-0808">Transferase</keyword>
<reference evidence="2 3" key="1">
    <citation type="journal article" date="2020" name="ISME J.">
        <title>Comparative genomics reveals insights into cyanobacterial evolution and habitat adaptation.</title>
        <authorList>
            <person name="Chen M.Y."/>
            <person name="Teng W.K."/>
            <person name="Zhao L."/>
            <person name="Hu C.X."/>
            <person name="Zhou Y.K."/>
            <person name="Han B.P."/>
            <person name="Song L.R."/>
            <person name="Shu W.S."/>
        </authorList>
    </citation>
    <scope>NUCLEOTIDE SEQUENCE [LARGE SCALE GENOMIC DNA]</scope>
    <source>
        <strain evidence="2 3">FACHB-196</strain>
    </source>
</reference>